<evidence type="ECO:0000313" key="3">
    <source>
        <dbReference type="Proteomes" id="UP000435649"/>
    </source>
</evidence>
<proteinExistence type="predicted"/>
<dbReference type="Proteomes" id="UP000435649">
    <property type="component" value="Unassembled WGS sequence"/>
</dbReference>
<comment type="caution">
    <text evidence="2">The sequence shown here is derived from an EMBL/GenBank/DDBJ whole genome shotgun (WGS) entry which is preliminary data.</text>
</comment>
<keyword evidence="2" id="KW-0808">Transferase</keyword>
<name>A0A844G4P8_9BACT</name>
<protein>
    <submittedName>
        <fullName evidence="2">Glycosyltransferase</fullName>
    </submittedName>
</protein>
<dbReference type="Gene3D" id="3.90.550.10">
    <property type="entry name" value="Spore Coat Polysaccharide Biosynthesis Protein SpsA, Chain A"/>
    <property type="match status" value="1"/>
</dbReference>
<dbReference type="InterPro" id="IPR029044">
    <property type="entry name" value="Nucleotide-diphossugar_trans"/>
</dbReference>
<dbReference type="SUPFAM" id="SSF53448">
    <property type="entry name" value="Nucleotide-diphospho-sugar transferases"/>
    <property type="match status" value="1"/>
</dbReference>
<accession>A0A844G4P8</accession>
<dbReference type="RefSeq" id="WP_154418988.1">
    <property type="nucleotide sequence ID" value="NZ_CALXOB010000043.1"/>
</dbReference>
<keyword evidence="3" id="KW-1185">Reference proteome</keyword>
<dbReference type="GO" id="GO:0016740">
    <property type="term" value="F:transferase activity"/>
    <property type="evidence" value="ECO:0007669"/>
    <property type="project" value="UniProtKB-KW"/>
</dbReference>
<dbReference type="EMBL" id="VUNS01000013">
    <property type="protein sequence ID" value="MST97882.1"/>
    <property type="molecule type" value="Genomic_DNA"/>
</dbReference>
<dbReference type="PANTHER" id="PTHR43179">
    <property type="entry name" value="RHAMNOSYLTRANSFERASE WBBL"/>
    <property type="match status" value="1"/>
</dbReference>
<sequence length="262" mass="30347">MQKPEVTIIIPNYRTVDLTKLCLRSLRRHTNLERVRVIVVDNDSQDASTEYLRSVEWIRLIERPPVPGETGPEMHARALDLALAEVDTPYFMVIHTDTIVINDLWLDFLINRIIASPKIAGIGSWKLELVSRWKRAGKAFETFFRRLFGRKSRKEVLYLRSHCAMYRTDLVREVGLGFFDGDTAGKSLHLALVKAGYDMRFIESPELMKFVRHLNHATMILNPSPNDRKTSKPAARQRIERELESLHCREILADDELDRIVP</sequence>
<gene>
    <name evidence="2" type="ORF">FYJ85_12625</name>
</gene>
<dbReference type="InterPro" id="IPR001173">
    <property type="entry name" value="Glyco_trans_2-like"/>
</dbReference>
<reference evidence="2 3" key="1">
    <citation type="submission" date="2019-08" db="EMBL/GenBank/DDBJ databases">
        <title>In-depth cultivation of the pig gut microbiome towards novel bacterial diversity and tailored functional studies.</title>
        <authorList>
            <person name="Wylensek D."/>
            <person name="Hitch T.C.A."/>
            <person name="Clavel T."/>
        </authorList>
    </citation>
    <scope>NUCLEOTIDE SEQUENCE [LARGE SCALE GENOMIC DNA]</scope>
    <source>
        <strain evidence="2 3">BBE-744-WT-12</strain>
    </source>
</reference>
<organism evidence="2 3">
    <name type="scientific">Victivallis lenta</name>
    <dbReference type="NCBI Taxonomy" id="2606640"/>
    <lineage>
        <taxon>Bacteria</taxon>
        <taxon>Pseudomonadati</taxon>
        <taxon>Lentisphaerota</taxon>
        <taxon>Lentisphaeria</taxon>
        <taxon>Victivallales</taxon>
        <taxon>Victivallaceae</taxon>
        <taxon>Victivallis</taxon>
    </lineage>
</organism>
<dbReference type="PANTHER" id="PTHR43179:SF7">
    <property type="entry name" value="RHAMNOSYLTRANSFERASE WBBL"/>
    <property type="match status" value="1"/>
</dbReference>
<dbReference type="AlphaFoldDB" id="A0A844G4P8"/>
<feature type="domain" description="Glycosyltransferase 2-like" evidence="1">
    <location>
        <begin position="7"/>
        <end position="174"/>
    </location>
</feature>
<evidence type="ECO:0000313" key="2">
    <source>
        <dbReference type="EMBL" id="MST97882.1"/>
    </source>
</evidence>
<dbReference type="Pfam" id="PF00535">
    <property type="entry name" value="Glycos_transf_2"/>
    <property type="match status" value="1"/>
</dbReference>
<evidence type="ECO:0000259" key="1">
    <source>
        <dbReference type="Pfam" id="PF00535"/>
    </source>
</evidence>